<dbReference type="GO" id="GO:0005085">
    <property type="term" value="F:guanyl-nucleotide exchange factor activity"/>
    <property type="evidence" value="ECO:0007669"/>
    <property type="project" value="TreeGrafter"/>
</dbReference>
<keyword evidence="3" id="KW-0648">Protein biosynthesis</keyword>
<accession>A0A7J7W830</accession>
<dbReference type="PANTHER" id="PTHR11595:SF21">
    <property type="entry name" value="ELONGATION FACTOR 1-BETA"/>
    <property type="match status" value="1"/>
</dbReference>
<dbReference type="InterPro" id="IPR036219">
    <property type="entry name" value="eEF-1beta-like_sf"/>
</dbReference>
<organism evidence="5 6">
    <name type="scientific">Rhinolophus ferrumequinum</name>
    <name type="common">Greater horseshoe bat</name>
    <dbReference type="NCBI Taxonomy" id="59479"/>
    <lineage>
        <taxon>Eukaryota</taxon>
        <taxon>Metazoa</taxon>
        <taxon>Chordata</taxon>
        <taxon>Craniata</taxon>
        <taxon>Vertebrata</taxon>
        <taxon>Euteleostomi</taxon>
        <taxon>Mammalia</taxon>
        <taxon>Eutheria</taxon>
        <taxon>Laurasiatheria</taxon>
        <taxon>Chiroptera</taxon>
        <taxon>Yinpterochiroptera</taxon>
        <taxon>Rhinolophoidea</taxon>
        <taxon>Rhinolophidae</taxon>
        <taxon>Rhinolophinae</taxon>
        <taxon>Rhinolophus</taxon>
    </lineage>
</organism>
<evidence type="ECO:0000256" key="1">
    <source>
        <dbReference type="ARBA" id="ARBA00007411"/>
    </source>
</evidence>
<name>A0A7J7W830_RHIFE</name>
<keyword evidence="2" id="KW-0251">Elongation factor</keyword>
<dbReference type="AlphaFoldDB" id="A0A7J7W830"/>
<dbReference type="InterPro" id="IPR014717">
    <property type="entry name" value="Transl_elong_EF1B/ribsomal_bS6"/>
</dbReference>
<dbReference type="SUPFAM" id="SSF54984">
    <property type="entry name" value="eEF-1beta-like"/>
    <property type="match status" value="1"/>
</dbReference>
<gene>
    <name evidence="5" type="ORF">mRhiFer1_008136</name>
</gene>
<dbReference type="InterPro" id="IPR014038">
    <property type="entry name" value="EF1B_bsu/dsu_GNE"/>
</dbReference>
<evidence type="ECO:0000313" key="5">
    <source>
        <dbReference type="EMBL" id="KAF6333368.1"/>
    </source>
</evidence>
<dbReference type="GO" id="GO:0005829">
    <property type="term" value="C:cytosol"/>
    <property type="evidence" value="ECO:0007669"/>
    <property type="project" value="TreeGrafter"/>
</dbReference>
<evidence type="ECO:0000256" key="3">
    <source>
        <dbReference type="ARBA" id="ARBA00022917"/>
    </source>
</evidence>
<dbReference type="GO" id="GO:0003746">
    <property type="term" value="F:translation elongation factor activity"/>
    <property type="evidence" value="ECO:0007669"/>
    <property type="project" value="UniProtKB-KW"/>
</dbReference>
<feature type="domain" description="Translation elongation factor EF1B beta/delta subunit guanine nucleotide exchange" evidence="4">
    <location>
        <begin position="42"/>
        <end position="128"/>
    </location>
</feature>
<reference evidence="5 6" key="1">
    <citation type="journal article" date="2020" name="Nature">
        <title>Six reference-quality genomes reveal evolution of bat adaptations.</title>
        <authorList>
            <person name="Jebb D."/>
            <person name="Huang Z."/>
            <person name="Pippel M."/>
            <person name="Hughes G.M."/>
            <person name="Lavrichenko K."/>
            <person name="Devanna P."/>
            <person name="Winkler S."/>
            <person name="Jermiin L.S."/>
            <person name="Skirmuntt E.C."/>
            <person name="Katzourakis A."/>
            <person name="Burkitt-Gray L."/>
            <person name="Ray D.A."/>
            <person name="Sullivan K.A.M."/>
            <person name="Roscito J.G."/>
            <person name="Kirilenko B.M."/>
            <person name="Davalos L.M."/>
            <person name="Corthals A.P."/>
            <person name="Power M.L."/>
            <person name="Jones G."/>
            <person name="Ransome R.D."/>
            <person name="Dechmann D.K.N."/>
            <person name="Locatelli A.G."/>
            <person name="Puechmaille S.J."/>
            <person name="Fedrigo O."/>
            <person name="Jarvis E.D."/>
            <person name="Hiller M."/>
            <person name="Vernes S.C."/>
            <person name="Myers E.W."/>
            <person name="Teeling E.C."/>
        </authorList>
    </citation>
    <scope>NUCLEOTIDE SEQUENCE [LARGE SCALE GENOMIC DNA]</scope>
    <source>
        <strain evidence="5">MRhiFer1</strain>
        <tissue evidence="5">Lung</tissue>
    </source>
</reference>
<dbReference type="FunFam" id="3.30.70.60:FF:000001">
    <property type="entry name" value="Elongation factor 1-beta 1 like"/>
    <property type="match status" value="1"/>
</dbReference>
<protein>
    <recommendedName>
        <fullName evidence="4">Translation elongation factor EF1B beta/delta subunit guanine nucleotide exchange domain-containing protein</fullName>
    </recommendedName>
</protein>
<dbReference type="EMBL" id="JACAGC010000011">
    <property type="protein sequence ID" value="KAF6333368.1"/>
    <property type="molecule type" value="Genomic_DNA"/>
</dbReference>
<evidence type="ECO:0000259" key="4">
    <source>
        <dbReference type="SMART" id="SM00888"/>
    </source>
</evidence>
<sequence length="128" mass="14465">MMTWISLELRRRRKKGRSEEAQRRAPCAVLVKENQTTCTCCPVFHIIRCETWDDETDVAKLDECVRSMRADGLVWGSSKLVPAWYGIKKLQIQCVVEDDNVGNRYAGGADHCFGGLCVVMHVAAFSKI</sequence>
<dbReference type="Pfam" id="PF00736">
    <property type="entry name" value="EF1_GNE"/>
    <property type="match status" value="1"/>
</dbReference>
<comment type="similarity">
    <text evidence="1">Belongs to the EF-1-beta/EF-1-delta family.</text>
</comment>
<proteinExistence type="inferred from homology"/>
<evidence type="ECO:0000313" key="6">
    <source>
        <dbReference type="Proteomes" id="UP000585614"/>
    </source>
</evidence>
<evidence type="ECO:0000256" key="2">
    <source>
        <dbReference type="ARBA" id="ARBA00022768"/>
    </source>
</evidence>
<dbReference type="InterPro" id="IPR049720">
    <property type="entry name" value="EF1B_bsu/dsu"/>
</dbReference>
<dbReference type="CDD" id="cd00292">
    <property type="entry name" value="EF1B"/>
    <property type="match status" value="1"/>
</dbReference>
<comment type="caution">
    <text evidence="5">The sequence shown here is derived from an EMBL/GenBank/DDBJ whole genome shotgun (WGS) entry which is preliminary data.</text>
</comment>
<dbReference type="GO" id="GO:0005853">
    <property type="term" value="C:eukaryotic translation elongation factor 1 complex"/>
    <property type="evidence" value="ECO:0007669"/>
    <property type="project" value="InterPro"/>
</dbReference>
<dbReference type="Gene3D" id="3.30.70.60">
    <property type="match status" value="1"/>
</dbReference>
<dbReference type="SMART" id="SM00888">
    <property type="entry name" value="EF1_GNE"/>
    <property type="match status" value="1"/>
</dbReference>
<dbReference type="PANTHER" id="PTHR11595">
    <property type="entry name" value="EF-HAND AND COILED-COIL DOMAIN-CONTAINING FAMILY MEMBER"/>
    <property type="match status" value="1"/>
</dbReference>
<dbReference type="Proteomes" id="UP000585614">
    <property type="component" value="Unassembled WGS sequence"/>
</dbReference>